<feature type="domain" description="GTP-binding protein TrmE N-terminal" evidence="6">
    <location>
        <begin position="38"/>
        <end position="155"/>
    </location>
</feature>
<evidence type="ECO:0000313" key="7">
    <source>
        <dbReference type="Ensembl" id="ENSCRFP00000015312.1"/>
    </source>
</evidence>
<evidence type="ECO:0000256" key="4">
    <source>
        <dbReference type="ARBA" id="ARBA00022741"/>
    </source>
</evidence>
<dbReference type="FunFam" id="3.30.1360.120:FF:000007">
    <property type="entry name" value="tRNA modification GTPase GTPBP3, mitochondrial"/>
    <property type="match status" value="1"/>
</dbReference>
<dbReference type="GO" id="GO:0002098">
    <property type="term" value="P:tRNA wobble uridine modification"/>
    <property type="evidence" value="ECO:0007669"/>
    <property type="project" value="TreeGrafter"/>
</dbReference>
<dbReference type="SUPFAM" id="SSF103025">
    <property type="entry name" value="Folate-binding domain"/>
    <property type="match status" value="1"/>
</dbReference>
<dbReference type="PANTHER" id="PTHR42714">
    <property type="entry name" value="TRNA MODIFICATION GTPASE GTPBP3"/>
    <property type="match status" value="1"/>
</dbReference>
<reference evidence="7" key="2">
    <citation type="submission" date="2025-09" db="UniProtKB">
        <authorList>
            <consortium name="Ensembl"/>
        </authorList>
    </citation>
    <scope>IDENTIFICATION</scope>
</reference>
<evidence type="ECO:0000256" key="3">
    <source>
        <dbReference type="ARBA" id="ARBA00022694"/>
    </source>
</evidence>
<dbReference type="Pfam" id="PF10396">
    <property type="entry name" value="TrmE_N"/>
    <property type="match status" value="1"/>
</dbReference>
<comment type="similarity">
    <text evidence="2">Belongs to the TRAFAC class TrmE-Era-EngA-EngB-Septin-like GTPase superfamily. TrmE GTPase family.</text>
</comment>
<evidence type="ECO:0000256" key="1">
    <source>
        <dbReference type="ARBA" id="ARBA00004173"/>
    </source>
</evidence>
<dbReference type="Proteomes" id="UP000694396">
    <property type="component" value="Unplaced"/>
</dbReference>
<dbReference type="PANTHER" id="PTHR42714:SF2">
    <property type="entry name" value="TRNA MODIFICATION GTPASE GTPBP3, MITOCHONDRIAL"/>
    <property type="match status" value="1"/>
</dbReference>
<reference evidence="7" key="1">
    <citation type="submission" date="2025-08" db="UniProtKB">
        <authorList>
            <consortium name="Ensembl"/>
        </authorList>
    </citation>
    <scope>IDENTIFICATION</scope>
</reference>
<dbReference type="GO" id="GO:0005525">
    <property type="term" value="F:GTP binding"/>
    <property type="evidence" value="ECO:0007669"/>
    <property type="project" value="UniProtKB-KW"/>
</dbReference>
<keyword evidence="8" id="KW-1185">Reference proteome</keyword>
<dbReference type="InterPro" id="IPR027368">
    <property type="entry name" value="MnmE_dom2"/>
</dbReference>
<evidence type="ECO:0000256" key="5">
    <source>
        <dbReference type="ARBA" id="ARBA00023134"/>
    </source>
</evidence>
<dbReference type="InterPro" id="IPR027266">
    <property type="entry name" value="TrmE/GcvT-like"/>
</dbReference>
<keyword evidence="4" id="KW-0547">Nucleotide-binding</keyword>
<accession>A0A8C3R3S4</accession>
<evidence type="ECO:0000259" key="6">
    <source>
        <dbReference type="Pfam" id="PF10396"/>
    </source>
</evidence>
<dbReference type="Gene3D" id="3.30.1360.120">
    <property type="entry name" value="Probable tRNA modification gtpase trme, domain 1"/>
    <property type="match status" value="1"/>
</dbReference>
<keyword evidence="3" id="KW-0819">tRNA processing</keyword>
<dbReference type="Ensembl" id="ENSCRFT00000015855.1">
    <property type="protein sequence ID" value="ENSCRFP00000015312.1"/>
    <property type="gene ID" value="ENSCRFG00000011796.1"/>
</dbReference>
<sequence length="211" mass="22015">MALRGAVRAARGRWARPLSSAGTPVGTPVGTPAGTGDTIYALSSAPGRCGVAVIRASGPGSRGALQSLTGTPKIPPPRVMALRRIRDPHSAETLDRGLVVWFPGPRSFTGEDCAELHVHGGPAVVSGVLQALGRVPGLRPAEPGEFTLRAFRHGKLDLTAAEGLRDLIGAHTEAQRRQALRHMEGELGRLCQRWSHTLTQVGSAGPGAGKN</sequence>
<dbReference type="GO" id="GO:0030488">
    <property type="term" value="P:tRNA methylation"/>
    <property type="evidence" value="ECO:0007669"/>
    <property type="project" value="TreeGrafter"/>
</dbReference>
<proteinExistence type="inferred from homology"/>
<dbReference type="CDD" id="cd14858">
    <property type="entry name" value="TrmE_N"/>
    <property type="match status" value="1"/>
</dbReference>
<dbReference type="SUPFAM" id="SSF116878">
    <property type="entry name" value="TrmE connector domain"/>
    <property type="match status" value="1"/>
</dbReference>
<dbReference type="InterPro" id="IPR018948">
    <property type="entry name" value="GTP-bd_TrmE_N"/>
</dbReference>
<name>A0A8C3R3S4_9PASS</name>
<evidence type="ECO:0000313" key="8">
    <source>
        <dbReference type="Proteomes" id="UP000694396"/>
    </source>
</evidence>
<protein>
    <recommendedName>
        <fullName evidence="6">GTP-binding protein TrmE N-terminal domain-containing protein</fullName>
    </recommendedName>
</protein>
<organism evidence="7 8">
    <name type="scientific">Cyanoderma ruficeps</name>
    <name type="common">rufous-capped babbler</name>
    <dbReference type="NCBI Taxonomy" id="181631"/>
    <lineage>
        <taxon>Eukaryota</taxon>
        <taxon>Metazoa</taxon>
        <taxon>Chordata</taxon>
        <taxon>Craniata</taxon>
        <taxon>Vertebrata</taxon>
        <taxon>Euteleostomi</taxon>
        <taxon>Archelosauria</taxon>
        <taxon>Archosauria</taxon>
        <taxon>Dinosauria</taxon>
        <taxon>Saurischia</taxon>
        <taxon>Theropoda</taxon>
        <taxon>Coelurosauria</taxon>
        <taxon>Aves</taxon>
        <taxon>Neognathae</taxon>
        <taxon>Neoaves</taxon>
        <taxon>Telluraves</taxon>
        <taxon>Australaves</taxon>
        <taxon>Passeriformes</taxon>
        <taxon>Sylvioidea</taxon>
        <taxon>Timaliidae</taxon>
        <taxon>Cyanoderma</taxon>
    </lineage>
</organism>
<keyword evidence="5" id="KW-0342">GTP-binding</keyword>
<comment type="subcellular location">
    <subcellularLocation>
        <location evidence="1">Mitochondrion</location>
    </subcellularLocation>
</comment>
<evidence type="ECO:0000256" key="2">
    <source>
        <dbReference type="ARBA" id="ARBA00011043"/>
    </source>
</evidence>
<dbReference type="AlphaFoldDB" id="A0A8C3R3S4"/>
<dbReference type="Gene3D" id="1.20.120.430">
    <property type="entry name" value="tRNA modification GTPase MnmE domain 2"/>
    <property type="match status" value="1"/>
</dbReference>
<dbReference type="GO" id="GO:0005739">
    <property type="term" value="C:mitochondrion"/>
    <property type="evidence" value="ECO:0007669"/>
    <property type="project" value="UniProtKB-SubCell"/>
</dbReference>